<dbReference type="OrthoDB" id="174301at2"/>
<dbReference type="InterPro" id="IPR011042">
    <property type="entry name" value="6-blade_b-propeller_TolB-like"/>
</dbReference>
<dbReference type="Pfam" id="PF23500">
    <property type="entry name" value="DUF7133"/>
    <property type="match status" value="1"/>
</dbReference>
<dbReference type="AlphaFoldDB" id="F3KY57"/>
<dbReference type="Gene3D" id="1.10.760.10">
    <property type="entry name" value="Cytochrome c-like domain"/>
    <property type="match status" value="1"/>
</dbReference>
<dbReference type="PROSITE" id="PS51007">
    <property type="entry name" value="CYTC"/>
    <property type="match status" value="1"/>
</dbReference>
<accession>F3KY57</accession>
<dbReference type="eggNOG" id="COG2133">
    <property type="taxonomic scope" value="Bacteria"/>
</dbReference>
<evidence type="ECO:0000313" key="2">
    <source>
        <dbReference type="Proteomes" id="UP000005615"/>
    </source>
</evidence>
<evidence type="ECO:0000313" key="1">
    <source>
        <dbReference type="EMBL" id="EGG30979.1"/>
    </source>
</evidence>
<comment type="caution">
    <text evidence="1">The sequence shown here is derived from an EMBL/GenBank/DDBJ whole genome shotgun (WGS) entry which is preliminary data.</text>
</comment>
<dbReference type="Proteomes" id="UP000005615">
    <property type="component" value="Unassembled WGS sequence"/>
</dbReference>
<dbReference type="Pfam" id="PF13442">
    <property type="entry name" value="Cytochrome_CBB3"/>
    <property type="match status" value="1"/>
</dbReference>
<dbReference type="PANTHER" id="PTHR33546">
    <property type="entry name" value="LARGE, MULTIFUNCTIONAL SECRETED PROTEIN-RELATED"/>
    <property type="match status" value="1"/>
</dbReference>
<dbReference type="GO" id="GO:0020037">
    <property type="term" value="F:heme binding"/>
    <property type="evidence" value="ECO:0007669"/>
    <property type="project" value="InterPro"/>
</dbReference>
<gene>
    <name evidence="1" type="ORF">IMCC3088_787</name>
</gene>
<dbReference type="Gene3D" id="2.120.10.30">
    <property type="entry name" value="TolB, C-terminal domain"/>
    <property type="match status" value="1"/>
</dbReference>
<dbReference type="RefSeq" id="WP_009574334.1">
    <property type="nucleotide sequence ID" value="NZ_AEIG01000001.1"/>
</dbReference>
<dbReference type="InterPro" id="IPR009056">
    <property type="entry name" value="Cyt_c-like_dom"/>
</dbReference>
<reference evidence="1 2" key="1">
    <citation type="journal article" date="2011" name="J. Bacteriol.">
        <title>Genome sequence of strain IMCC3088, a proteorhodopsin-containing marine bacterium belonging to the OM60/NOR5 clade.</title>
        <authorList>
            <person name="Jang Y."/>
            <person name="Oh H.M."/>
            <person name="Kang I."/>
            <person name="Lee K."/>
            <person name="Yang S.J."/>
            <person name="Cho J.C."/>
        </authorList>
    </citation>
    <scope>NUCLEOTIDE SEQUENCE [LARGE SCALE GENOMIC DNA]</scope>
    <source>
        <strain evidence="1 2">IMCC3088</strain>
    </source>
</reference>
<sequence>MQINNTMAKRIAVFAAFLLVAACSSGEAPSADSDPQGSEVESTLDYTQLDTEPAPILNPQEALKAFRIAPGFNIELVAFEPLVEDPVAMAWDEYSRLYVVEMRGYMPDIFGNGKNDPVGQIVRLSDIDGDGVMDESEVFMDKLINPRAVAVVNEGILVGVPPDLWLCRLPEPNAVCDQPERIGDYGPDVGKANVEHMENGLLAGIDNWLYNSKSARSFRYRNGELEVRMGPKRGQWGIAKDDLGRLFYNHNSTWLQGDLFFGEDLFAAGGERKYQGIEENLTETSLVYSVRVNPGVNRAYIEGTLREDGRLNKSTGVSGLAVYRGDQFPERFSRDVFIPESAGNVVSQFRLSDEGMSLKATQQLYADEQWGERDFLGSTDERFRPVDAFNGPDGALYIVDMYRGIIQDSYYMSDELRAQILQRHLDKPVGKGRIWRVTHEEGKPRMPLPNLGTKSALELVELLGSDNGWTRDTAQRLLIASEADVAADLQAVVLGGKTLAAIHALWTLEGRGELDDKVVASAFAVDDPWRQIHALRAGSSLLNTESLLELADTAQGMSPLVAMQWAIAVSDQVENPSVSDVLKQLVYQHIDNAFVRQAVVVAVAEQELGFLRNLLADASMQEASQGKHALLSDLAAYAYRQLRGDLKSEEPAPEALGQLIAVIESATGAQEWQQIAMLDGLSKLSRVPGFHPALLESAPTIFTAQVDSKVLAEARRDAHPAFTWPGDLLAAGVDPLTPEQKALMAKGETFYMRCAGCHGTDGAGLAGLAPPLAGVEWVTGPPEWLGRIILQGMAGPLIVEGKEWNGVMPAHGHISDLDDETLAGLMTYLRRSWGNMATSVSVADAASIRAASQDRKQPWTVADLEKVPFDRGFGPYLGKYSVSFITINITEEPEGLTMSAGMAGNGVLTPRGKNLFAVEGGDTPMTVEFIRSSDGPAESLIINRDGQTIPAKRKDA</sequence>
<dbReference type="STRING" id="2518989.IMCC3088_787"/>
<organism evidence="1 2">
    <name type="scientific">Aequoribacter fuscus</name>
    <dbReference type="NCBI Taxonomy" id="2518989"/>
    <lineage>
        <taxon>Bacteria</taxon>
        <taxon>Pseudomonadati</taxon>
        <taxon>Pseudomonadota</taxon>
        <taxon>Gammaproteobacteria</taxon>
        <taxon>Cellvibrionales</taxon>
        <taxon>Halieaceae</taxon>
        <taxon>Aequoribacter</taxon>
    </lineage>
</organism>
<dbReference type="InterPro" id="IPR055557">
    <property type="entry name" value="DUF7133"/>
</dbReference>
<dbReference type="GO" id="GO:0009055">
    <property type="term" value="F:electron transfer activity"/>
    <property type="evidence" value="ECO:0007669"/>
    <property type="project" value="InterPro"/>
</dbReference>
<keyword evidence="2" id="KW-1185">Reference proteome</keyword>
<protein>
    <submittedName>
        <fullName evidence="1">Cytochrome c, class I</fullName>
    </submittedName>
</protein>
<dbReference type="eggNOG" id="COG2010">
    <property type="taxonomic scope" value="Bacteria"/>
</dbReference>
<dbReference type="PANTHER" id="PTHR33546:SF1">
    <property type="entry name" value="LARGE, MULTIFUNCTIONAL SECRETED PROTEIN"/>
    <property type="match status" value="1"/>
</dbReference>
<dbReference type="SUPFAM" id="SSF46626">
    <property type="entry name" value="Cytochrome c"/>
    <property type="match status" value="1"/>
</dbReference>
<name>F3KY57_9GAMM</name>
<proteinExistence type="predicted"/>
<dbReference type="InterPro" id="IPR036909">
    <property type="entry name" value="Cyt_c-like_dom_sf"/>
</dbReference>
<dbReference type="EMBL" id="AEIG01000001">
    <property type="protein sequence ID" value="EGG30979.1"/>
    <property type="molecule type" value="Genomic_DNA"/>
</dbReference>